<feature type="transmembrane region" description="Helical" evidence="1">
    <location>
        <begin position="118"/>
        <end position="138"/>
    </location>
</feature>
<evidence type="ECO:0000313" key="3">
    <source>
        <dbReference type="Proteomes" id="UP001139125"/>
    </source>
</evidence>
<feature type="transmembrane region" description="Helical" evidence="1">
    <location>
        <begin position="7"/>
        <end position="26"/>
    </location>
</feature>
<sequence length="160" mass="18703">MNNYRLLYFFWAVPAYLLFLVIQQGLVYQSSIDTYENGTTYLAEVTDFDIKQIAAQSNGYVDIRFETEDELIERRLSLSVQMAQELMKTNNIPIRYQKGAFQEIVLYPTFNIQKSTSLFNMSVAFIGLVVTVISGFFVNRYVRRKVADENDEKFEIERVD</sequence>
<proteinExistence type="predicted"/>
<organism evidence="2 3">
    <name type="scientific">Gracilimonas sediminicola</name>
    <dbReference type="NCBI Taxonomy" id="2952158"/>
    <lineage>
        <taxon>Bacteria</taxon>
        <taxon>Pseudomonadati</taxon>
        <taxon>Balneolota</taxon>
        <taxon>Balneolia</taxon>
        <taxon>Balneolales</taxon>
        <taxon>Balneolaceae</taxon>
        <taxon>Gracilimonas</taxon>
    </lineage>
</organism>
<gene>
    <name evidence="2" type="ORF">NM125_10830</name>
</gene>
<evidence type="ECO:0000313" key="2">
    <source>
        <dbReference type="EMBL" id="MCP9292072.1"/>
    </source>
</evidence>
<keyword evidence="3" id="KW-1185">Reference proteome</keyword>
<reference evidence="2" key="1">
    <citation type="submission" date="2022-06" db="EMBL/GenBank/DDBJ databases">
        <title>Gracilimonas sp. CAU 1638 isolated from sea sediment.</title>
        <authorList>
            <person name="Kim W."/>
        </authorList>
    </citation>
    <scope>NUCLEOTIDE SEQUENCE</scope>
    <source>
        <strain evidence="2">CAU 1638</strain>
    </source>
</reference>
<keyword evidence="1" id="KW-0472">Membrane</keyword>
<dbReference type="EMBL" id="JANDBC010000002">
    <property type="protein sequence ID" value="MCP9292072.1"/>
    <property type="molecule type" value="Genomic_DNA"/>
</dbReference>
<dbReference type="Proteomes" id="UP001139125">
    <property type="component" value="Unassembled WGS sequence"/>
</dbReference>
<dbReference type="RefSeq" id="WP_255134946.1">
    <property type="nucleotide sequence ID" value="NZ_JANDBC010000002.1"/>
</dbReference>
<keyword evidence="1" id="KW-1133">Transmembrane helix</keyword>
<keyword evidence="1" id="KW-0812">Transmembrane</keyword>
<accession>A0A9X2L4I6</accession>
<comment type="caution">
    <text evidence="2">The sequence shown here is derived from an EMBL/GenBank/DDBJ whole genome shotgun (WGS) entry which is preliminary data.</text>
</comment>
<dbReference type="AlphaFoldDB" id="A0A9X2L4I6"/>
<protein>
    <submittedName>
        <fullName evidence="2">Uncharacterized protein</fullName>
    </submittedName>
</protein>
<evidence type="ECO:0000256" key="1">
    <source>
        <dbReference type="SAM" id="Phobius"/>
    </source>
</evidence>
<name>A0A9X2L4I6_9BACT</name>